<organism evidence="2 3">
    <name type="scientific">Sulfurospirillum barnesii (strain ATCC 700032 / DSM 10660 / SES-3)</name>
    <dbReference type="NCBI Taxonomy" id="760154"/>
    <lineage>
        <taxon>Bacteria</taxon>
        <taxon>Pseudomonadati</taxon>
        <taxon>Campylobacterota</taxon>
        <taxon>Epsilonproteobacteria</taxon>
        <taxon>Campylobacterales</taxon>
        <taxon>Sulfurospirillaceae</taxon>
        <taxon>Sulfurospirillum</taxon>
    </lineage>
</organism>
<feature type="transmembrane region" description="Helical" evidence="1">
    <location>
        <begin position="269"/>
        <end position="287"/>
    </location>
</feature>
<evidence type="ECO:0000256" key="1">
    <source>
        <dbReference type="SAM" id="Phobius"/>
    </source>
</evidence>
<name>I3Y0T2_SULBS</name>
<feature type="transmembrane region" description="Helical" evidence="1">
    <location>
        <begin position="20"/>
        <end position="40"/>
    </location>
</feature>
<evidence type="ECO:0008006" key="4">
    <source>
        <dbReference type="Google" id="ProtNLM"/>
    </source>
</evidence>
<dbReference type="RefSeq" id="WP_014770669.1">
    <property type="nucleotide sequence ID" value="NC_018002.1"/>
</dbReference>
<dbReference type="HOGENOM" id="CLU_632869_0_0_7"/>
<dbReference type="PANTHER" id="PTHR34856:SF2">
    <property type="entry name" value="PROTEIN NRFD"/>
    <property type="match status" value="1"/>
</dbReference>
<dbReference type="EMBL" id="CP003333">
    <property type="protein sequence ID" value="AFL69806.1"/>
    <property type="molecule type" value="Genomic_DNA"/>
</dbReference>
<dbReference type="Proteomes" id="UP000006176">
    <property type="component" value="Chromosome"/>
</dbReference>
<keyword evidence="1" id="KW-1133">Transmembrane helix</keyword>
<keyword evidence="1" id="KW-0472">Membrane</keyword>
<keyword evidence="3" id="KW-1185">Reference proteome</keyword>
<dbReference type="PANTHER" id="PTHR34856">
    <property type="entry name" value="PROTEIN NRFD"/>
    <property type="match status" value="1"/>
</dbReference>
<feature type="transmembrane region" description="Helical" evidence="1">
    <location>
        <begin position="87"/>
        <end position="110"/>
    </location>
</feature>
<feature type="transmembrane region" description="Helical" evidence="1">
    <location>
        <begin position="333"/>
        <end position="352"/>
    </location>
</feature>
<protein>
    <recommendedName>
        <fullName evidence="4">Polysulfide reductase</fullName>
    </recommendedName>
</protein>
<feature type="transmembrane region" description="Helical" evidence="1">
    <location>
        <begin position="307"/>
        <end position="326"/>
    </location>
</feature>
<gene>
    <name evidence="2" type="ordered locus">Sulba_2544</name>
</gene>
<keyword evidence="1" id="KW-0812">Transmembrane</keyword>
<evidence type="ECO:0000313" key="2">
    <source>
        <dbReference type="EMBL" id="AFL69806.1"/>
    </source>
</evidence>
<accession>I3Y0T2</accession>
<dbReference type="GO" id="GO:0005886">
    <property type="term" value="C:plasma membrane"/>
    <property type="evidence" value="ECO:0007669"/>
    <property type="project" value="TreeGrafter"/>
</dbReference>
<feature type="transmembrane region" description="Helical" evidence="1">
    <location>
        <begin position="162"/>
        <end position="183"/>
    </location>
</feature>
<feature type="transmembrane region" description="Helical" evidence="1">
    <location>
        <begin position="122"/>
        <end position="142"/>
    </location>
</feature>
<dbReference type="AlphaFoldDB" id="I3Y0T2"/>
<dbReference type="PATRIC" id="fig|760154.4.peg.2538"/>
<dbReference type="InterPro" id="IPR052049">
    <property type="entry name" value="Electron_transfer_protein"/>
</dbReference>
<reference evidence="2 3" key="1">
    <citation type="submission" date="2012-06" db="EMBL/GenBank/DDBJ databases">
        <title>Complete sequence of Sulfurospirillum barnesii SES-3.</title>
        <authorList>
            <consortium name="US DOE Joint Genome Institute"/>
            <person name="Lucas S."/>
            <person name="Han J."/>
            <person name="Lapidus A."/>
            <person name="Cheng J.-F."/>
            <person name="Goodwin L."/>
            <person name="Pitluck S."/>
            <person name="Peters L."/>
            <person name="Ovchinnikova G."/>
            <person name="Lu M."/>
            <person name="Detter J.C."/>
            <person name="Han C."/>
            <person name="Tapia R."/>
            <person name="Land M."/>
            <person name="Hauser L."/>
            <person name="Kyrpides N."/>
            <person name="Ivanova N."/>
            <person name="Pagani I."/>
            <person name="Stolz J."/>
            <person name="Arkin A."/>
            <person name="Dehal P."/>
            <person name="Oremland R."/>
            <person name="Saltikov C."/>
            <person name="Basu P."/>
            <person name="Hollibaugh J."/>
            <person name="Newman D."/>
            <person name="Stolyar S."/>
            <person name="Hazen T."/>
            <person name="Woyke T."/>
        </authorList>
    </citation>
    <scope>NUCLEOTIDE SEQUENCE [LARGE SCALE GENOMIC DNA]</scope>
    <source>
        <strain evidence="3">ATCC 700032 / DSM 10660 / SES-3</strain>
    </source>
</reference>
<feature type="transmembrane region" description="Helical" evidence="1">
    <location>
        <begin position="233"/>
        <end position="257"/>
    </location>
</feature>
<proteinExistence type="predicted"/>
<sequence length="421" mass="47801">MEKITFMGLEINKISIFGLLFNKTMLLGYFFMALAMVGIYEIFDVRYFSAAANAHASGLNPTDPALKEAMRLAVFGDVGEVNRNIPWTLFIVNYMYMIYTGSGVIFLVALAELMGFHVIAKAAAGFMAVGLSMVFAGLFTIATDLNMLNMLWMVLTPNISAGMWLMLPLYCTYIPFVLFEIYLLLTNKREWAKRLALPILVLSIGVDLVEYYIQAKLFSMNTARHLWTEFPFLTFYFIISAFVSSLGVMGIYSYLVHKNKEEYNELMDLIRKAMLFFVSILALYEVFGYMTVDKDWSFLILFGPFKPIYFGGYILLTLALPFFFIFKPGKSLYTLLASVCVVIGGFVGRYIFVYGGNANPMSNRFGLGYEKYDFYALEKSFNYVAPHLGEILIVVGSLGVIMIVYKLFDSVLSVSDFREHH</sequence>
<dbReference type="KEGG" id="sba:Sulba_2544"/>
<dbReference type="STRING" id="760154.Sulba_2544"/>
<evidence type="ECO:0000313" key="3">
    <source>
        <dbReference type="Proteomes" id="UP000006176"/>
    </source>
</evidence>
<dbReference type="eggNOG" id="COG5557">
    <property type="taxonomic scope" value="Bacteria"/>
</dbReference>
<feature type="transmembrane region" description="Helical" evidence="1">
    <location>
        <begin position="391"/>
        <end position="408"/>
    </location>
</feature>
<feature type="transmembrane region" description="Helical" evidence="1">
    <location>
        <begin position="195"/>
        <end position="213"/>
    </location>
</feature>